<accession>A0AA97JW36</accession>
<name>A0AA97JW36_EUBMA</name>
<evidence type="ECO:0000313" key="2">
    <source>
        <dbReference type="RefSeq" id="XP_054845633.1"/>
    </source>
</evidence>
<evidence type="ECO:0000313" key="1">
    <source>
        <dbReference type="Proteomes" id="UP001190640"/>
    </source>
</evidence>
<dbReference type="FunFam" id="3.30.70.270:FF:000026">
    <property type="entry name" value="Transposon Ty3-G Gag-Pol polyprotein"/>
    <property type="match status" value="1"/>
</dbReference>
<gene>
    <name evidence="2" type="primary">LOC129336531</name>
</gene>
<dbReference type="SUPFAM" id="SSF56672">
    <property type="entry name" value="DNA/RNA polymerases"/>
    <property type="match status" value="1"/>
</dbReference>
<dbReference type="KEGG" id="emc:129336531"/>
<sequence length="126" mass="14475">MRHKLPIKLSKCEFHKEELDYLGYRISGQGLKMDPAKIKAVQDWQAPSTRKQLQSFLGFANFYRLFIEGFAQIALPLTDLLKTKGKGGQATKPLAKLRWGPDCQQVFEKLKDQFTTEPVLQHPNEN</sequence>
<keyword evidence="1" id="KW-1185">Reference proteome</keyword>
<dbReference type="Gene3D" id="3.30.70.270">
    <property type="match status" value="1"/>
</dbReference>
<dbReference type="GeneID" id="129336531"/>
<dbReference type="RefSeq" id="XP_054845633.1">
    <property type="nucleotide sequence ID" value="XM_054989658.1"/>
</dbReference>
<organism evidence="1 2">
    <name type="scientific">Eublepharis macularius</name>
    <name type="common">Leopard gecko</name>
    <name type="synonym">Cyrtodactylus macularius</name>
    <dbReference type="NCBI Taxonomy" id="481883"/>
    <lineage>
        <taxon>Eukaryota</taxon>
        <taxon>Metazoa</taxon>
        <taxon>Chordata</taxon>
        <taxon>Craniata</taxon>
        <taxon>Vertebrata</taxon>
        <taxon>Euteleostomi</taxon>
        <taxon>Lepidosauria</taxon>
        <taxon>Squamata</taxon>
        <taxon>Bifurcata</taxon>
        <taxon>Gekkota</taxon>
        <taxon>Eublepharidae</taxon>
        <taxon>Eublepharinae</taxon>
        <taxon>Eublepharis</taxon>
    </lineage>
</organism>
<dbReference type="InterPro" id="IPR051320">
    <property type="entry name" value="Viral_Replic_Matur_Polypro"/>
</dbReference>
<dbReference type="Proteomes" id="UP001190640">
    <property type="component" value="Chromosome 10"/>
</dbReference>
<dbReference type="InterPro" id="IPR043502">
    <property type="entry name" value="DNA/RNA_pol_sf"/>
</dbReference>
<dbReference type="InterPro" id="IPR043128">
    <property type="entry name" value="Rev_trsase/Diguanyl_cyclase"/>
</dbReference>
<proteinExistence type="predicted"/>
<dbReference type="AlphaFoldDB" id="A0AA97JW36"/>
<reference evidence="2" key="1">
    <citation type="submission" date="2025-08" db="UniProtKB">
        <authorList>
            <consortium name="RefSeq"/>
        </authorList>
    </citation>
    <scope>IDENTIFICATION</scope>
    <source>
        <tissue evidence="2">Blood</tissue>
    </source>
</reference>
<dbReference type="PANTHER" id="PTHR33064">
    <property type="entry name" value="POL PROTEIN"/>
    <property type="match status" value="1"/>
</dbReference>
<protein>
    <submittedName>
        <fullName evidence="2">Uncharacterized protein LOC129336531</fullName>
    </submittedName>
</protein>
<dbReference type="PANTHER" id="PTHR33064:SF40">
    <property type="entry name" value="REVERSE TRANSCRIPTASE_RETROTRANSPOSON-DERIVED PROTEIN RNASE H-LIKE DOMAIN-CONTAINING PROTEIN"/>
    <property type="match status" value="1"/>
</dbReference>